<keyword evidence="1" id="KW-1133">Transmembrane helix</keyword>
<name>V5BYZ4_9GAMM</name>
<evidence type="ECO:0000313" key="2">
    <source>
        <dbReference type="EMBL" id="ESS71477.1"/>
    </source>
</evidence>
<gene>
    <name evidence="2" type="ORF">MGMO_101c00120</name>
</gene>
<keyword evidence="3" id="KW-1185">Reference proteome</keyword>
<dbReference type="PATRIC" id="fig|1116472.3.peg.2777"/>
<dbReference type="Proteomes" id="UP000017842">
    <property type="component" value="Unassembled WGS sequence"/>
</dbReference>
<comment type="caution">
    <text evidence="2">The sequence shown here is derived from an EMBL/GenBank/DDBJ whole genome shotgun (WGS) entry which is preliminary data.</text>
</comment>
<accession>V5BYZ4</accession>
<organism evidence="2 3">
    <name type="scientific">Methyloglobulus morosus KoM1</name>
    <dbReference type="NCBI Taxonomy" id="1116472"/>
    <lineage>
        <taxon>Bacteria</taxon>
        <taxon>Pseudomonadati</taxon>
        <taxon>Pseudomonadota</taxon>
        <taxon>Gammaproteobacteria</taxon>
        <taxon>Methylococcales</taxon>
        <taxon>Methylococcaceae</taxon>
        <taxon>Methyloglobulus</taxon>
    </lineage>
</organism>
<dbReference type="OrthoDB" id="5573190at2"/>
<feature type="transmembrane region" description="Helical" evidence="1">
    <location>
        <begin position="129"/>
        <end position="151"/>
    </location>
</feature>
<dbReference type="RefSeq" id="WP_023495476.1">
    <property type="nucleotide sequence ID" value="NZ_AYLO01000097.1"/>
</dbReference>
<dbReference type="STRING" id="1116472.MGMO_101c00120"/>
<dbReference type="eggNOG" id="ENOG5031K3K">
    <property type="taxonomic scope" value="Bacteria"/>
</dbReference>
<sequence>MKQKQHYLTNQTHCTAAAVVKGIDRDVEWGEDILMLGLGIVMLSSTFAPVAPPTVILPLVALVFAITSSLARINYHNMECKLLASLEQLSGYEQTLLRPICTVFAEQPMCSLAESYNPLKNLKRLGKSAIGGMLINPLWLPIFYTMGIQIVEENNLKVLNRAVIRVEQRVAPVALANQEK</sequence>
<evidence type="ECO:0000313" key="3">
    <source>
        <dbReference type="Proteomes" id="UP000017842"/>
    </source>
</evidence>
<keyword evidence="1" id="KW-0812">Transmembrane</keyword>
<feature type="transmembrane region" description="Helical" evidence="1">
    <location>
        <begin position="33"/>
        <end position="50"/>
    </location>
</feature>
<feature type="transmembrane region" description="Helical" evidence="1">
    <location>
        <begin position="56"/>
        <end position="75"/>
    </location>
</feature>
<dbReference type="EMBL" id="AYLO01000097">
    <property type="protein sequence ID" value="ESS71477.1"/>
    <property type="molecule type" value="Genomic_DNA"/>
</dbReference>
<proteinExistence type="predicted"/>
<evidence type="ECO:0000256" key="1">
    <source>
        <dbReference type="SAM" id="Phobius"/>
    </source>
</evidence>
<dbReference type="AlphaFoldDB" id="V5BYZ4"/>
<protein>
    <submittedName>
        <fullName evidence="2">Uncharacterized protein</fullName>
    </submittedName>
</protein>
<reference evidence="2 3" key="1">
    <citation type="journal article" date="2013" name="Genome Announc.">
        <title>Draft Genome Sequence of the Methanotrophic Gammaproteobacterium Methyloglobulus morosus DSM 22980 Strain KoM1.</title>
        <authorList>
            <person name="Poehlein A."/>
            <person name="Deutzmann J.S."/>
            <person name="Daniel R."/>
            <person name="Simeonova D.D."/>
        </authorList>
    </citation>
    <scope>NUCLEOTIDE SEQUENCE [LARGE SCALE GENOMIC DNA]</scope>
    <source>
        <strain evidence="2 3">KoM1</strain>
    </source>
</reference>
<keyword evidence="1" id="KW-0472">Membrane</keyword>